<dbReference type="KEGG" id="cpb:Cphamn1_0680"/>
<dbReference type="HOGENOM" id="CLU_140176_0_1_10"/>
<gene>
    <name evidence="2" type="ordered locus">Cphamn1_0680</name>
</gene>
<feature type="domain" description="Helix-turn-helix" evidence="1">
    <location>
        <begin position="39"/>
        <end position="88"/>
    </location>
</feature>
<dbReference type="GO" id="GO:0003677">
    <property type="term" value="F:DNA binding"/>
    <property type="evidence" value="ECO:0007669"/>
    <property type="project" value="InterPro"/>
</dbReference>
<dbReference type="InterPro" id="IPR009061">
    <property type="entry name" value="DNA-bd_dom_put_sf"/>
</dbReference>
<name>B3ENA8_CHLPB</name>
<dbReference type="eggNOG" id="COG3311">
    <property type="taxonomic scope" value="Bacteria"/>
</dbReference>
<dbReference type="NCBIfam" id="TIGR01764">
    <property type="entry name" value="excise"/>
    <property type="match status" value="1"/>
</dbReference>
<dbReference type="OrthoDB" id="597977at2"/>
<organism evidence="2">
    <name type="scientific">Chlorobium phaeobacteroides (strain BS1)</name>
    <dbReference type="NCBI Taxonomy" id="331678"/>
    <lineage>
        <taxon>Bacteria</taxon>
        <taxon>Pseudomonadati</taxon>
        <taxon>Chlorobiota</taxon>
        <taxon>Chlorobiia</taxon>
        <taxon>Chlorobiales</taxon>
        <taxon>Chlorobiaceae</taxon>
        <taxon>Chlorobium/Pelodictyon group</taxon>
        <taxon>Chlorobium</taxon>
    </lineage>
</organism>
<evidence type="ECO:0000259" key="1">
    <source>
        <dbReference type="Pfam" id="PF12728"/>
    </source>
</evidence>
<dbReference type="AlphaFoldDB" id="B3ENA8"/>
<dbReference type="SUPFAM" id="SSF46955">
    <property type="entry name" value="Putative DNA-binding domain"/>
    <property type="match status" value="1"/>
</dbReference>
<accession>B3ENA8</accession>
<protein>
    <submittedName>
        <fullName evidence="2">DNA binding domain protein, excisionase family</fullName>
    </submittedName>
</protein>
<evidence type="ECO:0000313" key="2">
    <source>
        <dbReference type="EMBL" id="ACE03638.1"/>
    </source>
</evidence>
<dbReference type="Pfam" id="PF12728">
    <property type="entry name" value="HTH_17"/>
    <property type="match status" value="1"/>
</dbReference>
<dbReference type="InterPro" id="IPR010093">
    <property type="entry name" value="SinI_DNA-bd"/>
</dbReference>
<proteinExistence type="predicted"/>
<dbReference type="STRING" id="331678.Cphamn1_0680"/>
<dbReference type="InterPro" id="IPR041657">
    <property type="entry name" value="HTH_17"/>
</dbReference>
<reference evidence="2" key="1">
    <citation type="submission" date="2008-06" db="EMBL/GenBank/DDBJ databases">
        <title>Complete sequence of Chlorobium phaeobacteroides BS1.</title>
        <authorList>
            <consortium name="US DOE Joint Genome Institute"/>
            <person name="Lucas S."/>
            <person name="Copeland A."/>
            <person name="Lapidus A."/>
            <person name="Glavina del Rio T."/>
            <person name="Dalin E."/>
            <person name="Tice H."/>
            <person name="Bruce D."/>
            <person name="Goodwin L."/>
            <person name="Pitluck S."/>
            <person name="Schmutz J."/>
            <person name="Larimer F."/>
            <person name="Land M."/>
            <person name="Hauser L."/>
            <person name="Kyrpides N."/>
            <person name="Ovchinnikova G."/>
            <person name="Li T."/>
            <person name="Liu Z."/>
            <person name="Zhao F."/>
            <person name="Overmann J."/>
            <person name="Bryant D.A."/>
            <person name="Richardson P."/>
        </authorList>
    </citation>
    <scope>NUCLEOTIDE SEQUENCE [LARGE SCALE GENOMIC DNA]</scope>
    <source>
        <strain evidence="2">BS1</strain>
    </source>
</reference>
<sequence length="116" mass="13769">MEYSDSPQLVSDDRMIFAMRMIIRQEIARALLAEEKDRLLTVSEAADFLRLSVHTIYALVQKNQIPYMKKTKRLYFSEKELTEWLENGRVYSQSEREKAVDSYLVKHRSGRTKIKH</sequence>
<dbReference type="EMBL" id="CP001101">
    <property type="protein sequence ID" value="ACE03638.1"/>
    <property type="molecule type" value="Genomic_DNA"/>
</dbReference>